<keyword evidence="5" id="KW-0547">Nucleotide-binding</keyword>
<keyword evidence="6 12" id="KW-0067">ATP-binding</keyword>
<dbReference type="Pfam" id="PF00005">
    <property type="entry name" value="ABC_tran"/>
    <property type="match status" value="1"/>
</dbReference>
<evidence type="ECO:0000256" key="3">
    <source>
        <dbReference type="ARBA" id="ARBA00022475"/>
    </source>
</evidence>
<dbReference type="AlphaFoldDB" id="A0A014KW95"/>
<keyword evidence="3" id="KW-1003">Cell membrane</keyword>
<evidence type="ECO:0000256" key="6">
    <source>
        <dbReference type="ARBA" id="ARBA00022840"/>
    </source>
</evidence>
<comment type="subcellular location">
    <subcellularLocation>
        <location evidence="1">Cell inner membrane</location>
        <topology evidence="1">Multi-pass membrane protein</topology>
    </subcellularLocation>
</comment>
<dbReference type="PROSITE" id="PS50893">
    <property type="entry name" value="ABC_TRANSPORTER_2"/>
    <property type="match status" value="1"/>
</dbReference>
<dbReference type="InterPro" id="IPR050093">
    <property type="entry name" value="ABC_SmlMolc_Importer"/>
</dbReference>
<feature type="domain" description="ABC transporter" evidence="11">
    <location>
        <begin position="2"/>
        <end position="226"/>
    </location>
</feature>
<feature type="transmembrane region" description="Helical" evidence="10">
    <location>
        <begin position="709"/>
        <end position="736"/>
    </location>
</feature>
<dbReference type="InterPro" id="IPR027417">
    <property type="entry name" value="P-loop_NTPase"/>
</dbReference>
<dbReference type="InterPro" id="IPR003593">
    <property type="entry name" value="AAA+_ATPase"/>
</dbReference>
<dbReference type="Pfam" id="PF02687">
    <property type="entry name" value="FtsX"/>
    <property type="match status" value="1"/>
</dbReference>
<reference evidence="12 13" key="1">
    <citation type="submission" date="2014-03" db="EMBL/GenBank/DDBJ databases">
        <title>Genome sequence of Mycoplasma ovipneumoniae strain 14811.</title>
        <authorList>
            <person name="Sirand-Pugnet P."/>
            <person name="Breton M."/>
            <person name="Dordet-Frisoni E."/>
            <person name="Baranowski E."/>
            <person name="Barre A."/>
            <person name="Couture C."/>
            <person name="Dupuy V."/>
            <person name="Gaurivaud P."/>
            <person name="Jacob D."/>
            <person name="Lemaitre C."/>
            <person name="Manso-Silvan L."/>
            <person name="Nikolski M."/>
            <person name="Nouvel L.-X."/>
            <person name="Poumarat F."/>
            <person name="Tardy F."/>
            <person name="Thebault P."/>
            <person name="Theil S."/>
            <person name="Citti C."/>
            <person name="Thiaucourt F."/>
            <person name="Blanchard A."/>
        </authorList>
    </citation>
    <scope>NUCLEOTIDE SEQUENCE [LARGE SCALE GENOMIC DNA]</scope>
    <source>
        <strain evidence="12 13">14811</strain>
    </source>
</reference>
<dbReference type="PANTHER" id="PTHR42781">
    <property type="entry name" value="SPERMIDINE/PUTRESCINE IMPORT ATP-BINDING PROTEIN POTA"/>
    <property type="match status" value="1"/>
</dbReference>
<keyword evidence="4 10" id="KW-0812">Transmembrane</keyword>
<proteinExistence type="inferred from homology"/>
<dbReference type="SUPFAM" id="SSF52540">
    <property type="entry name" value="P-loop containing nucleoside triphosphate hydrolases"/>
    <property type="match status" value="1"/>
</dbReference>
<evidence type="ECO:0000256" key="1">
    <source>
        <dbReference type="ARBA" id="ARBA00004429"/>
    </source>
</evidence>
<name>A0A014KW95_9BACT</name>
<dbReference type="InterPro" id="IPR003439">
    <property type="entry name" value="ABC_transporter-like_ATP-bd"/>
</dbReference>
<dbReference type="InterPro" id="IPR017871">
    <property type="entry name" value="ABC_transporter-like_CS"/>
</dbReference>
<dbReference type="EMBL" id="JFAD01000013">
    <property type="protein sequence ID" value="EXU61271.1"/>
    <property type="molecule type" value="Genomic_DNA"/>
</dbReference>
<dbReference type="GO" id="GO:0016887">
    <property type="term" value="F:ATP hydrolysis activity"/>
    <property type="evidence" value="ECO:0007669"/>
    <property type="project" value="InterPro"/>
</dbReference>
<dbReference type="Proteomes" id="UP000020977">
    <property type="component" value="Unassembled WGS sequence"/>
</dbReference>
<feature type="transmembrane region" description="Helical" evidence="10">
    <location>
        <begin position="756"/>
        <end position="778"/>
    </location>
</feature>
<evidence type="ECO:0000256" key="7">
    <source>
        <dbReference type="ARBA" id="ARBA00022989"/>
    </source>
</evidence>
<feature type="transmembrane region" description="Helical" evidence="10">
    <location>
        <begin position="660"/>
        <end position="685"/>
    </location>
</feature>
<organism evidence="12 13">
    <name type="scientific">Mesomycoplasma ovipneumoniae 14811</name>
    <dbReference type="NCBI Taxonomy" id="1188239"/>
    <lineage>
        <taxon>Bacteria</taxon>
        <taxon>Bacillati</taxon>
        <taxon>Mycoplasmatota</taxon>
        <taxon>Mycoplasmoidales</taxon>
        <taxon>Metamycoplasmataceae</taxon>
        <taxon>Mesomycoplasma</taxon>
    </lineage>
</organism>
<comment type="caution">
    <text evidence="12">The sequence shown here is derived from an EMBL/GenBank/DDBJ whole genome shotgun (WGS) entry which is preliminary data.</text>
</comment>
<keyword evidence="7 10" id="KW-1133">Transmembrane helix</keyword>
<comment type="similarity">
    <text evidence="9">Belongs to the ABC transporter superfamily. Macrolide exporter (TC 3.A.1.122) family.</text>
</comment>
<evidence type="ECO:0000256" key="2">
    <source>
        <dbReference type="ARBA" id="ARBA00022448"/>
    </source>
</evidence>
<dbReference type="InterPro" id="IPR003838">
    <property type="entry name" value="ABC3_permease_C"/>
</dbReference>
<evidence type="ECO:0000256" key="4">
    <source>
        <dbReference type="ARBA" id="ARBA00022692"/>
    </source>
</evidence>
<dbReference type="GO" id="GO:0005524">
    <property type="term" value="F:ATP binding"/>
    <property type="evidence" value="ECO:0007669"/>
    <property type="project" value="UniProtKB-KW"/>
</dbReference>
<evidence type="ECO:0000313" key="13">
    <source>
        <dbReference type="Proteomes" id="UP000020977"/>
    </source>
</evidence>
<dbReference type="RefSeq" id="WP_044284068.1">
    <property type="nucleotide sequence ID" value="NZ_JFAD01000013.1"/>
</dbReference>
<evidence type="ECO:0000256" key="10">
    <source>
        <dbReference type="SAM" id="Phobius"/>
    </source>
</evidence>
<evidence type="ECO:0000256" key="5">
    <source>
        <dbReference type="ARBA" id="ARBA00022741"/>
    </source>
</evidence>
<protein>
    <submittedName>
        <fullName evidence="12">ABC transporter ATP-binding protein</fullName>
    </submittedName>
</protein>
<dbReference type="Gene3D" id="3.40.50.300">
    <property type="entry name" value="P-loop containing nucleotide triphosphate hydrolases"/>
    <property type="match status" value="1"/>
</dbReference>
<sequence>MIKIKNLTKNFNRRSIFKNFSLDIPSNELVFVVGPSGIGKTTLINLIANFSQKDKGEILFYKDNKIVKNPLIDVVFQDFNLIESATGMENIKIGANAINFNIDEKNIEENASFVNISKENLANKVSDLSGGQKQRIAILRSLARESDFILLDEPTGNLDVENAEILFEKIQILKKNKTILIVSHNLDLAKKYGDRIIYLKNESVLEIDKIEEINKGESLNKTDYDFKFEKKPLKISDKLKSIILFLKLDFKNKIIITALLIITFLISILSLNLFATLDTQANAVDSQRIHQYNLDSFEVQKKRIAPFFDEEIEKFNTKKDIVNKIIPVYSTNNFAFTYNNNGKELISEQNAIELIDQTDFFKKRFKFDDKNLQGNFIQNEDQIIISNSVVEKLKITDPIGKKIKIKAIRNSNVDEIPTIFEVTIVGVNYSTDAFGKIPSFLHYNLAKKINEAFFVKNTVGDSLFSDITIRPLNTRNFQLLEVEKKHFLKDLKVENLKISDGELPKNKDEIVVSVNTIDEINNLIDDFNNRVTELNKNNDFKIDKYEKLKIGSKVELSNKNGQDIPFKIVGTFDLKENQHLQEQKFESGAPEEQRREFKHQIIMHNDGDEYRNEIRPRGAKIFLKSDNISENLDSFKKDFPNFLYSNDLESIKIFVLTSTFLVKAALLVIQVILIVLLVVFSVLYAKNLTQSKLKSIGILKSLGEKTRKIFFLHILNIFVISFLILISGLIISLPSMPYFYNLITTADFISPTYTQIFINFIVIWFSISLLIFLIYFFISLKYYKKPVTELLKNSL</sequence>
<dbReference type="eggNOG" id="COG1136">
    <property type="taxonomic scope" value="Bacteria"/>
</dbReference>
<evidence type="ECO:0000256" key="8">
    <source>
        <dbReference type="ARBA" id="ARBA00023136"/>
    </source>
</evidence>
<dbReference type="SMART" id="SM00382">
    <property type="entry name" value="AAA"/>
    <property type="match status" value="1"/>
</dbReference>
<dbReference type="GO" id="GO:0005886">
    <property type="term" value="C:plasma membrane"/>
    <property type="evidence" value="ECO:0007669"/>
    <property type="project" value="UniProtKB-SubCell"/>
</dbReference>
<feature type="transmembrane region" description="Helical" evidence="10">
    <location>
        <begin position="254"/>
        <end position="275"/>
    </location>
</feature>
<keyword evidence="2" id="KW-0813">Transport</keyword>
<dbReference type="STRING" id="1188239.MOVI_2210"/>
<dbReference type="PANTHER" id="PTHR42781:SF9">
    <property type="entry name" value="AMINO ACID ABC TRANSPORTER, ATP-BINDING PROTEIN-RELATED"/>
    <property type="match status" value="1"/>
</dbReference>
<accession>A0A014KW95</accession>
<evidence type="ECO:0000256" key="9">
    <source>
        <dbReference type="ARBA" id="ARBA00038388"/>
    </source>
</evidence>
<gene>
    <name evidence="12" type="ORF">MOVI_2210</name>
</gene>
<evidence type="ECO:0000259" key="11">
    <source>
        <dbReference type="PROSITE" id="PS50893"/>
    </source>
</evidence>
<evidence type="ECO:0000313" key="12">
    <source>
        <dbReference type="EMBL" id="EXU61271.1"/>
    </source>
</evidence>
<keyword evidence="8 10" id="KW-0472">Membrane</keyword>
<dbReference type="PROSITE" id="PS00211">
    <property type="entry name" value="ABC_TRANSPORTER_1"/>
    <property type="match status" value="1"/>
</dbReference>